<sequence>MNILFVLLQALALAAYCLATTNLAANDFLPCGIAFPLTDENINYLRQIADLSVSPEQLGAATLFDYAHPSGPMPWAREDDNKVTIPYCYSAAQDRALITERFNTA</sequence>
<gene>
    <name evidence="2" type="ORF">BDV96DRAFT_653750</name>
</gene>
<accession>A0A6A5YL07</accession>
<proteinExistence type="predicted"/>
<evidence type="ECO:0000313" key="2">
    <source>
        <dbReference type="EMBL" id="KAF2107404.1"/>
    </source>
</evidence>
<dbReference type="OrthoDB" id="291007at2759"/>
<dbReference type="EMBL" id="ML977354">
    <property type="protein sequence ID" value="KAF2107404.1"/>
    <property type="molecule type" value="Genomic_DNA"/>
</dbReference>
<reference evidence="2" key="1">
    <citation type="journal article" date="2020" name="Stud. Mycol.">
        <title>101 Dothideomycetes genomes: a test case for predicting lifestyles and emergence of pathogens.</title>
        <authorList>
            <person name="Haridas S."/>
            <person name="Albert R."/>
            <person name="Binder M."/>
            <person name="Bloem J."/>
            <person name="Labutti K."/>
            <person name="Salamov A."/>
            <person name="Andreopoulos B."/>
            <person name="Baker S."/>
            <person name="Barry K."/>
            <person name="Bills G."/>
            <person name="Bluhm B."/>
            <person name="Cannon C."/>
            <person name="Castanera R."/>
            <person name="Culley D."/>
            <person name="Daum C."/>
            <person name="Ezra D."/>
            <person name="Gonzalez J."/>
            <person name="Henrissat B."/>
            <person name="Kuo A."/>
            <person name="Liang C."/>
            <person name="Lipzen A."/>
            <person name="Lutzoni F."/>
            <person name="Magnuson J."/>
            <person name="Mondo S."/>
            <person name="Nolan M."/>
            <person name="Ohm R."/>
            <person name="Pangilinan J."/>
            <person name="Park H.-J."/>
            <person name="Ramirez L."/>
            <person name="Alfaro M."/>
            <person name="Sun H."/>
            <person name="Tritt A."/>
            <person name="Yoshinaga Y."/>
            <person name="Zwiers L.-H."/>
            <person name="Turgeon B."/>
            <person name="Goodwin S."/>
            <person name="Spatafora J."/>
            <person name="Crous P."/>
            <person name="Grigoriev I."/>
        </authorList>
    </citation>
    <scope>NUCLEOTIDE SEQUENCE</scope>
    <source>
        <strain evidence="2">CBS 627.86</strain>
    </source>
</reference>
<dbReference type="Proteomes" id="UP000799770">
    <property type="component" value="Unassembled WGS sequence"/>
</dbReference>
<keyword evidence="1" id="KW-0732">Signal</keyword>
<evidence type="ECO:0000313" key="3">
    <source>
        <dbReference type="Proteomes" id="UP000799770"/>
    </source>
</evidence>
<name>A0A6A5YL07_9PLEO</name>
<keyword evidence="3" id="KW-1185">Reference proteome</keyword>
<protein>
    <submittedName>
        <fullName evidence="2">Uncharacterized protein</fullName>
    </submittedName>
</protein>
<feature type="chain" id="PRO_5025539792" evidence="1">
    <location>
        <begin position="20"/>
        <end position="105"/>
    </location>
</feature>
<feature type="signal peptide" evidence="1">
    <location>
        <begin position="1"/>
        <end position="19"/>
    </location>
</feature>
<evidence type="ECO:0000256" key="1">
    <source>
        <dbReference type="SAM" id="SignalP"/>
    </source>
</evidence>
<organism evidence="2 3">
    <name type="scientific">Lophiotrema nucula</name>
    <dbReference type="NCBI Taxonomy" id="690887"/>
    <lineage>
        <taxon>Eukaryota</taxon>
        <taxon>Fungi</taxon>
        <taxon>Dikarya</taxon>
        <taxon>Ascomycota</taxon>
        <taxon>Pezizomycotina</taxon>
        <taxon>Dothideomycetes</taxon>
        <taxon>Pleosporomycetidae</taxon>
        <taxon>Pleosporales</taxon>
        <taxon>Lophiotremataceae</taxon>
        <taxon>Lophiotrema</taxon>
    </lineage>
</organism>
<dbReference type="AlphaFoldDB" id="A0A6A5YL07"/>